<evidence type="ECO:0000259" key="9">
    <source>
        <dbReference type="Pfam" id="PF01138"/>
    </source>
</evidence>
<evidence type="ECO:0000256" key="5">
    <source>
        <dbReference type="ARBA" id="ARBA00022552"/>
    </source>
</evidence>
<dbReference type="GO" id="GO:0071051">
    <property type="term" value="P:poly(A)-dependent snoRNA 3'-end processing"/>
    <property type="evidence" value="ECO:0007669"/>
    <property type="project" value="TreeGrafter"/>
</dbReference>
<evidence type="ECO:0000256" key="3">
    <source>
        <dbReference type="ARBA" id="ARBA00006678"/>
    </source>
</evidence>
<reference evidence="12" key="1">
    <citation type="submission" date="2017-02" db="UniProtKB">
        <authorList>
            <consortium name="WormBaseParasite"/>
        </authorList>
    </citation>
    <scope>IDENTIFICATION</scope>
</reference>
<comment type="similarity">
    <text evidence="3">Belongs to the RNase PH family.</text>
</comment>
<dbReference type="EMBL" id="UYRS01018302">
    <property type="protein sequence ID" value="VDK31944.1"/>
    <property type="molecule type" value="Genomic_DNA"/>
</dbReference>
<dbReference type="InterPro" id="IPR027408">
    <property type="entry name" value="PNPase/RNase_PH_dom_sf"/>
</dbReference>
<dbReference type="InterPro" id="IPR001247">
    <property type="entry name" value="ExoRNase_PH_dom1"/>
</dbReference>
<evidence type="ECO:0000313" key="11">
    <source>
        <dbReference type="Proteomes" id="UP000282613"/>
    </source>
</evidence>
<keyword evidence="8" id="KW-0539">Nucleus</keyword>
<protein>
    <submittedName>
        <fullName evidence="12">RNase_PH domain-containing protein</fullName>
    </submittedName>
</protein>
<dbReference type="OrthoDB" id="2504340at2759"/>
<keyword evidence="6" id="KW-0271">Exosome</keyword>
<dbReference type="GO" id="GO:0005730">
    <property type="term" value="C:nucleolus"/>
    <property type="evidence" value="ECO:0007669"/>
    <property type="project" value="TreeGrafter"/>
</dbReference>
<dbReference type="GO" id="GO:0000177">
    <property type="term" value="C:cytoplasmic exosome (RNase complex)"/>
    <property type="evidence" value="ECO:0007669"/>
    <property type="project" value="TreeGrafter"/>
</dbReference>
<keyword evidence="5" id="KW-0698">rRNA processing</keyword>
<organism evidence="12">
    <name type="scientific">Taenia asiatica</name>
    <name type="common">Asian tapeworm</name>
    <dbReference type="NCBI Taxonomy" id="60517"/>
    <lineage>
        <taxon>Eukaryota</taxon>
        <taxon>Metazoa</taxon>
        <taxon>Spiralia</taxon>
        <taxon>Lophotrochozoa</taxon>
        <taxon>Platyhelminthes</taxon>
        <taxon>Cestoda</taxon>
        <taxon>Eucestoda</taxon>
        <taxon>Cyclophyllidea</taxon>
        <taxon>Taeniidae</taxon>
        <taxon>Taenia</taxon>
    </lineage>
</organism>
<evidence type="ECO:0000256" key="6">
    <source>
        <dbReference type="ARBA" id="ARBA00022835"/>
    </source>
</evidence>
<sequence>MDRFKAPTNAIDLCYFIKQHKVTLFFINLSFSRNPNSSARSHQFNMVVQRSHVASVVLSKFAPFSSQVRRDSLKDAEEKRLSHLLLTALEPSVILDSFPRGKYQIAVTILDDGTELNDYVSNTSSCLSAGITCATLALVHAGVQMYDLAIGLDVIFTAPNSNSPQGDGSIFSVAVMPQLRQVTMFNGTSLGLRSVDGLRRVMEEAFSRAESVYATIQGALYSIMKDEYEALEKSE</sequence>
<dbReference type="SUPFAM" id="SSF54211">
    <property type="entry name" value="Ribosomal protein S5 domain 2-like"/>
    <property type="match status" value="1"/>
</dbReference>
<dbReference type="GO" id="GO:0003723">
    <property type="term" value="F:RNA binding"/>
    <property type="evidence" value="ECO:0007669"/>
    <property type="project" value="UniProtKB-KW"/>
</dbReference>
<evidence type="ECO:0000256" key="8">
    <source>
        <dbReference type="ARBA" id="ARBA00023242"/>
    </source>
</evidence>
<evidence type="ECO:0000256" key="7">
    <source>
        <dbReference type="ARBA" id="ARBA00022884"/>
    </source>
</evidence>
<dbReference type="InterPro" id="IPR020568">
    <property type="entry name" value="Ribosomal_Su5_D2-typ_SF"/>
</dbReference>
<dbReference type="STRING" id="60517.A0A0R3W1C4"/>
<gene>
    <name evidence="10" type="ORF">TASK_LOCUS3525</name>
</gene>
<reference evidence="10 11" key="2">
    <citation type="submission" date="2018-11" db="EMBL/GenBank/DDBJ databases">
        <authorList>
            <consortium name="Pathogen Informatics"/>
        </authorList>
    </citation>
    <scope>NUCLEOTIDE SEQUENCE [LARGE SCALE GENOMIC DNA]</scope>
</reference>
<dbReference type="Gene3D" id="3.30.230.70">
    <property type="entry name" value="GHMP Kinase, N-terminal domain"/>
    <property type="match status" value="1"/>
</dbReference>
<keyword evidence="7" id="KW-0694">RNA-binding</keyword>
<dbReference type="PANTHER" id="PTHR11953:SF2">
    <property type="entry name" value="EXOSOME COMPLEX COMPONENT MTR3"/>
    <property type="match status" value="1"/>
</dbReference>
<accession>A0A0R3W1C4</accession>
<dbReference type="GO" id="GO:0071028">
    <property type="term" value="P:nuclear mRNA surveillance"/>
    <property type="evidence" value="ECO:0007669"/>
    <property type="project" value="TreeGrafter"/>
</dbReference>
<keyword evidence="4" id="KW-0963">Cytoplasm</keyword>
<proteinExistence type="inferred from homology"/>
<dbReference type="AlphaFoldDB" id="A0A0R3W1C4"/>
<dbReference type="Proteomes" id="UP000282613">
    <property type="component" value="Unassembled WGS sequence"/>
</dbReference>
<dbReference type="GO" id="GO:0016075">
    <property type="term" value="P:rRNA catabolic process"/>
    <property type="evidence" value="ECO:0007669"/>
    <property type="project" value="TreeGrafter"/>
</dbReference>
<evidence type="ECO:0000313" key="10">
    <source>
        <dbReference type="EMBL" id="VDK31944.1"/>
    </source>
</evidence>
<evidence type="ECO:0000256" key="1">
    <source>
        <dbReference type="ARBA" id="ARBA00004123"/>
    </source>
</evidence>
<dbReference type="GO" id="GO:0006364">
    <property type="term" value="P:rRNA processing"/>
    <property type="evidence" value="ECO:0007669"/>
    <property type="project" value="UniProtKB-KW"/>
</dbReference>
<dbReference type="GO" id="GO:0034475">
    <property type="term" value="P:U4 snRNA 3'-end processing"/>
    <property type="evidence" value="ECO:0007669"/>
    <property type="project" value="TreeGrafter"/>
</dbReference>
<dbReference type="PANTHER" id="PTHR11953">
    <property type="entry name" value="EXOSOME COMPLEX COMPONENT"/>
    <property type="match status" value="1"/>
</dbReference>
<dbReference type="GO" id="GO:0000176">
    <property type="term" value="C:nuclear exosome (RNase complex)"/>
    <property type="evidence" value="ECO:0007669"/>
    <property type="project" value="TreeGrafter"/>
</dbReference>
<dbReference type="WBParaSite" id="TASK_0000352401-mRNA-1">
    <property type="protein sequence ID" value="TASK_0000352401-mRNA-1"/>
    <property type="gene ID" value="TASK_0000352401"/>
</dbReference>
<evidence type="ECO:0000256" key="4">
    <source>
        <dbReference type="ARBA" id="ARBA00022490"/>
    </source>
</evidence>
<evidence type="ECO:0000313" key="12">
    <source>
        <dbReference type="WBParaSite" id="TASK_0000352401-mRNA-1"/>
    </source>
</evidence>
<keyword evidence="11" id="KW-1185">Reference proteome</keyword>
<feature type="domain" description="Exoribonuclease phosphorolytic" evidence="9">
    <location>
        <begin position="57"/>
        <end position="143"/>
    </location>
</feature>
<comment type="subcellular location">
    <subcellularLocation>
        <location evidence="2">Cytoplasm</location>
    </subcellularLocation>
    <subcellularLocation>
        <location evidence="1">Nucleus</location>
    </subcellularLocation>
</comment>
<evidence type="ECO:0000256" key="2">
    <source>
        <dbReference type="ARBA" id="ARBA00004496"/>
    </source>
</evidence>
<name>A0A0R3W1C4_TAEAS</name>
<dbReference type="InterPro" id="IPR050080">
    <property type="entry name" value="RNase_PH"/>
</dbReference>
<dbReference type="Pfam" id="PF01138">
    <property type="entry name" value="RNase_PH"/>
    <property type="match status" value="1"/>
</dbReference>